<evidence type="ECO:0000313" key="1">
    <source>
        <dbReference type="EMBL" id="KAL0103526.1"/>
    </source>
</evidence>
<dbReference type="AlphaFoldDB" id="A0AAW2EMD6"/>
<comment type="caution">
    <text evidence="1">The sequence shown here is derived from an EMBL/GenBank/DDBJ whole genome shotgun (WGS) entry which is preliminary data.</text>
</comment>
<organism evidence="1 2">
    <name type="scientific">Cardiocondyla obscurior</name>
    <dbReference type="NCBI Taxonomy" id="286306"/>
    <lineage>
        <taxon>Eukaryota</taxon>
        <taxon>Metazoa</taxon>
        <taxon>Ecdysozoa</taxon>
        <taxon>Arthropoda</taxon>
        <taxon>Hexapoda</taxon>
        <taxon>Insecta</taxon>
        <taxon>Pterygota</taxon>
        <taxon>Neoptera</taxon>
        <taxon>Endopterygota</taxon>
        <taxon>Hymenoptera</taxon>
        <taxon>Apocrita</taxon>
        <taxon>Aculeata</taxon>
        <taxon>Formicoidea</taxon>
        <taxon>Formicidae</taxon>
        <taxon>Myrmicinae</taxon>
        <taxon>Cardiocondyla</taxon>
    </lineage>
</organism>
<keyword evidence="2" id="KW-1185">Reference proteome</keyword>
<evidence type="ECO:0000313" key="2">
    <source>
        <dbReference type="Proteomes" id="UP001430953"/>
    </source>
</evidence>
<name>A0AAW2EMD6_9HYME</name>
<accession>A0AAW2EMD6</accession>
<reference evidence="1 2" key="1">
    <citation type="submission" date="2023-03" db="EMBL/GenBank/DDBJ databases">
        <title>High recombination rates correlate with genetic variation in Cardiocondyla obscurior ants.</title>
        <authorList>
            <person name="Errbii M."/>
        </authorList>
    </citation>
    <scope>NUCLEOTIDE SEQUENCE [LARGE SCALE GENOMIC DNA]</scope>
    <source>
        <strain evidence="1">Alpha-2009</strain>
        <tissue evidence="1">Whole body</tissue>
    </source>
</reference>
<sequence length="80" mass="9009">MYPATPPALANRNYFIYTYIRKRNPLPPPPLPPARRESFFLAVDHAPGSSEVLVFSDRRTNSFPIAKRNHSPSLSMPASL</sequence>
<gene>
    <name evidence="1" type="ORF">PUN28_017655</name>
</gene>
<protein>
    <submittedName>
        <fullName evidence="1">Uncharacterized protein</fullName>
    </submittedName>
</protein>
<proteinExistence type="predicted"/>
<dbReference type="EMBL" id="JADYXP020000021">
    <property type="protein sequence ID" value="KAL0103526.1"/>
    <property type="molecule type" value="Genomic_DNA"/>
</dbReference>
<dbReference type="Proteomes" id="UP001430953">
    <property type="component" value="Unassembled WGS sequence"/>
</dbReference>